<feature type="compositionally biased region" description="Low complexity" evidence="1">
    <location>
        <begin position="46"/>
        <end position="66"/>
    </location>
</feature>
<dbReference type="InParanoid" id="A0A2K1QT11"/>
<proteinExistence type="predicted"/>
<evidence type="ECO:0000313" key="3">
    <source>
        <dbReference type="Proteomes" id="UP000243797"/>
    </source>
</evidence>
<comment type="caution">
    <text evidence="2">The sequence shown here is derived from an EMBL/GenBank/DDBJ whole genome shotgun (WGS) entry which is preliminary data.</text>
</comment>
<keyword evidence="2" id="KW-0418">Kinase</keyword>
<keyword evidence="3" id="KW-1185">Reference proteome</keyword>
<dbReference type="PANTHER" id="PTHR38790:SF4">
    <property type="entry name" value="2EXR DOMAIN-CONTAINING PROTEIN"/>
    <property type="match status" value="1"/>
</dbReference>
<accession>A0A2K1QT11</accession>
<name>A0A2K1QT11_9PEZI</name>
<reference evidence="2 3" key="1">
    <citation type="submission" date="2017-06" db="EMBL/GenBank/DDBJ databases">
        <title>Draft genome sequence of a variant of Elsinoe murrayae.</title>
        <authorList>
            <person name="Cheng Q."/>
        </authorList>
    </citation>
    <scope>NUCLEOTIDE SEQUENCE [LARGE SCALE GENOMIC DNA]</scope>
    <source>
        <strain evidence="2 3">CQ-2017a</strain>
    </source>
</reference>
<sequence>MSVSQPPGYTAPISSPGVSQSALSPSIDPQKAPRASSPDDVEMSLSSTPSTPGTPTSTTSMTSSHAPPSPTLPTSVSQSPLFRLPRELRHQIYLYLLSSQPLGINHPTARLDRNLTPSLLRASRPVHAETLPLLYAANKLIFSHPSDANMFSHAVANAPAVRRYTSDLILRVKNVDARAWTSYFNSNDPHRSLVQDFPALRRVTVRWRGPRYFGHLGMEDNAAAWLRDKALVEVVTSVRKCADEVWVEICVKVPDGWRGETFERALEGVVGGRRREEQPVQVQVQAEGEVRRVGGSLAWEGVWVKVETEGT</sequence>
<keyword evidence="2" id="KW-0808">Transferase</keyword>
<protein>
    <submittedName>
        <fullName evidence="2">CTD kinase subunit beta</fullName>
    </submittedName>
</protein>
<feature type="compositionally biased region" description="Polar residues" evidence="1">
    <location>
        <begin position="1"/>
        <end position="24"/>
    </location>
</feature>
<dbReference type="AlphaFoldDB" id="A0A2K1QT11"/>
<feature type="region of interest" description="Disordered" evidence="1">
    <location>
        <begin position="1"/>
        <end position="78"/>
    </location>
</feature>
<organism evidence="2 3">
    <name type="scientific">Sphaceloma murrayae</name>
    <dbReference type="NCBI Taxonomy" id="2082308"/>
    <lineage>
        <taxon>Eukaryota</taxon>
        <taxon>Fungi</taxon>
        <taxon>Dikarya</taxon>
        <taxon>Ascomycota</taxon>
        <taxon>Pezizomycotina</taxon>
        <taxon>Dothideomycetes</taxon>
        <taxon>Dothideomycetidae</taxon>
        <taxon>Myriangiales</taxon>
        <taxon>Elsinoaceae</taxon>
        <taxon>Sphaceloma</taxon>
    </lineage>
</organism>
<evidence type="ECO:0000313" key="2">
    <source>
        <dbReference type="EMBL" id="PNS18218.1"/>
    </source>
</evidence>
<dbReference type="Proteomes" id="UP000243797">
    <property type="component" value="Unassembled WGS sequence"/>
</dbReference>
<dbReference type="EMBL" id="NKHZ01000043">
    <property type="protein sequence ID" value="PNS18218.1"/>
    <property type="molecule type" value="Genomic_DNA"/>
</dbReference>
<dbReference type="PANTHER" id="PTHR38790">
    <property type="entry name" value="2EXR DOMAIN-CONTAINING PROTEIN-RELATED"/>
    <property type="match status" value="1"/>
</dbReference>
<dbReference type="GO" id="GO:0016301">
    <property type="term" value="F:kinase activity"/>
    <property type="evidence" value="ECO:0007669"/>
    <property type="project" value="UniProtKB-KW"/>
</dbReference>
<dbReference type="OrthoDB" id="62952at2759"/>
<evidence type="ECO:0000256" key="1">
    <source>
        <dbReference type="SAM" id="MobiDB-lite"/>
    </source>
</evidence>
<gene>
    <name evidence="2" type="ORF">CAC42_7587</name>
</gene>